<dbReference type="InterPro" id="IPR005235">
    <property type="entry name" value="YmdB-like"/>
</dbReference>
<comment type="similarity">
    <text evidence="5">Belongs to the YmdB-like family.</text>
</comment>
<feature type="binding site" evidence="7">
    <location>
        <position position="155"/>
    </location>
    <ligand>
        <name>Fe cation</name>
        <dbReference type="ChEBI" id="CHEBI:24875"/>
        <label>2</label>
    </ligand>
</feature>
<dbReference type="EMBL" id="JOJZ01000019">
    <property type="protein sequence ID" value="KID41562.1"/>
    <property type="molecule type" value="Genomic_DNA"/>
</dbReference>
<dbReference type="NCBIfam" id="TIGR00282">
    <property type="entry name" value="TIGR00282 family metallophosphoesterase"/>
    <property type="match status" value="1"/>
</dbReference>
<feature type="binding site" evidence="7">
    <location>
        <position position="41"/>
    </location>
    <ligand>
        <name>Fe cation</name>
        <dbReference type="ChEBI" id="CHEBI:24875"/>
        <label>1</label>
    </ligand>
</feature>
<dbReference type="Pfam" id="PF13277">
    <property type="entry name" value="YmdB"/>
    <property type="match status" value="1"/>
</dbReference>
<dbReference type="Gene3D" id="3.60.21.10">
    <property type="match status" value="1"/>
</dbReference>
<dbReference type="SUPFAM" id="SSF56300">
    <property type="entry name" value="Metallo-dependent phosphatases"/>
    <property type="match status" value="1"/>
</dbReference>
<dbReference type="PANTHER" id="PTHR36303:SF1">
    <property type="entry name" value="2',3'-CYCLIC-NUCLEOTIDE 2'-PHOSPHODIESTERASE"/>
    <property type="match status" value="1"/>
</dbReference>
<dbReference type="Proteomes" id="UP000031397">
    <property type="component" value="Unassembled WGS sequence"/>
</dbReference>
<feature type="binding site" evidence="7">
    <location>
        <position position="42"/>
    </location>
    <ligand>
        <name>Fe cation</name>
        <dbReference type="ChEBI" id="CHEBI:24875"/>
        <label>1</label>
    </ligand>
</feature>
<dbReference type="PIRSF" id="PIRSF004789">
    <property type="entry name" value="DR1281"/>
    <property type="match status" value="1"/>
</dbReference>
<evidence type="ECO:0000256" key="5">
    <source>
        <dbReference type="ARBA" id="ARBA00061401"/>
    </source>
</evidence>
<dbReference type="AlphaFoldDB" id="A0A0C1PLF3"/>
<evidence type="ECO:0000256" key="6">
    <source>
        <dbReference type="PIRSR" id="PIRSR004789-50"/>
    </source>
</evidence>
<feature type="binding site" evidence="7">
    <location>
        <position position="180"/>
    </location>
    <ligand>
        <name>Fe cation</name>
        <dbReference type="ChEBI" id="CHEBI:24875"/>
        <label>2</label>
    </ligand>
</feature>
<comment type="caution">
    <text evidence="8">The sequence shown here is derived from an EMBL/GenBank/DDBJ whole genome shotgun (WGS) entry which is preliminary data.</text>
</comment>
<dbReference type="FunFam" id="3.60.21.10:FF:000016">
    <property type="entry name" value="Putative metallophosphoesterase"/>
    <property type="match status" value="1"/>
</dbReference>
<accession>A0A0C1PLF3</accession>
<dbReference type="GO" id="GO:0004113">
    <property type="term" value="F:2',3'-cyclic-nucleotide 3'-phosphodiesterase activity"/>
    <property type="evidence" value="ECO:0007669"/>
    <property type="project" value="TreeGrafter"/>
</dbReference>
<feature type="binding site" evidence="7">
    <location>
        <position position="70"/>
    </location>
    <ligand>
        <name>Fe cation</name>
        <dbReference type="ChEBI" id="CHEBI:24875"/>
        <label>2</label>
    </ligand>
</feature>
<evidence type="ECO:0000256" key="2">
    <source>
        <dbReference type="ARBA" id="ARBA00022723"/>
    </source>
</evidence>
<evidence type="ECO:0000256" key="1">
    <source>
        <dbReference type="ARBA" id="ARBA00001965"/>
    </source>
</evidence>
<protein>
    <submittedName>
        <fullName evidence="8">Phosphoesterase</fullName>
    </submittedName>
</protein>
<dbReference type="InterPro" id="IPR029052">
    <property type="entry name" value="Metallo-depent_PP-like"/>
</dbReference>
<sequence length="271" mass="30040">MDMRFLFLGDTVGNIGVATVEKYLPLLKHDLKPQVTIVNGENATKVGRGINHELYLKIMNAGADVITLGNHAWNNSEIFDFINQTKNLIRPLNYPGKDVPGHGYIEMNVNGNQVAVINLQGRVFMDEIDDPFENVDNLLTQLHKDNVNIIFVDFHAETTSEKKAMALHLDGRISALVGTHTHVQTSDGQILPHGTAFLTDAGMTGPNDGVIGMKFEPVINKFMTARPNRFEVQETGSAVLSGCYIDVDSKSGKARKIKNILINKDHPYQEF</sequence>
<keyword evidence="4" id="KW-0408">Iron</keyword>
<name>A0A0C1PLF3_9LACO</name>
<comment type="cofactor">
    <cofactor evidence="1">
        <name>Fe(3+)</name>
        <dbReference type="ChEBI" id="CHEBI:29034"/>
    </cofactor>
</comment>
<evidence type="ECO:0000256" key="4">
    <source>
        <dbReference type="ARBA" id="ARBA00023004"/>
    </source>
</evidence>
<keyword evidence="2 7" id="KW-0479">Metal-binding</keyword>
<keyword evidence="9" id="KW-1185">Reference proteome</keyword>
<organism evidence="8 9">
    <name type="scientific">Fructilactobacillus fructivorans</name>
    <dbReference type="NCBI Taxonomy" id="1614"/>
    <lineage>
        <taxon>Bacteria</taxon>
        <taxon>Bacillati</taxon>
        <taxon>Bacillota</taxon>
        <taxon>Bacilli</taxon>
        <taxon>Lactobacillales</taxon>
        <taxon>Lactobacillaceae</taxon>
        <taxon>Fructilactobacillus</taxon>
    </lineage>
</organism>
<evidence type="ECO:0000256" key="3">
    <source>
        <dbReference type="ARBA" id="ARBA00022801"/>
    </source>
</evidence>
<evidence type="ECO:0000256" key="7">
    <source>
        <dbReference type="PIRSR" id="PIRSR004789-51"/>
    </source>
</evidence>
<dbReference type="PATRIC" id="fig|1614.7.peg.760"/>
<evidence type="ECO:0000313" key="9">
    <source>
        <dbReference type="Proteomes" id="UP000031397"/>
    </source>
</evidence>
<feature type="binding site" evidence="7">
    <location>
        <position position="10"/>
    </location>
    <ligand>
        <name>Fe cation</name>
        <dbReference type="ChEBI" id="CHEBI:24875"/>
        <label>1</label>
    </ligand>
</feature>
<feature type="binding site" evidence="7">
    <location>
        <position position="182"/>
    </location>
    <ligand>
        <name>Fe cation</name>
        <dbReference type="ChEBI" id="CHEBI:24875"/>
        <label>1</label>
    </ligand>
</feature>
<dbReference type="PANTHER" id="PTHR36303">
    <property type="entry name" value="2',3'-CYCLIC-NUCLEOTIDE 2'-PHOSPHODIESTERASE"/>
    <property type="match status" value="1"/>
</dbReference>
<dbReference type="GO" id="GO:0046872">
    <property type="term" value="F:metal ion binding"/>
    <property type="evidence" value="ECO:0007669"/>
    <property type="project" value="UniProtKB-KW"/>
</dbReference>
<gene>
    <name evidence="8" type="ORF">LfDm3_0804</name>
</gene>
<feature type="active site" description="Proton donor" evidence="6">
    <location>
        <position position="71"/>
    </location>
</feature>
<keyword evidence="3" id="KW-0378">Hydrolase</keyword>
<feature type="binding site" evidence="7">
    <location>
        <position position="41"/>
    </location>
    <ligand>
        <name>Fe cation</name>
        <dbReference type="ChEBI" id="CHEBI:24875"/>
        <label>2</label>
    </ligand>
</feature>
<proteinExistence type="inferred from homology"/>
<reference evidence="8 9" key="1">
    <citation type="submission" date="2014-06" db="EMBL/GenBank/DDBJ databases">
        <title>Functional and comparative genomic analyses of the Drosophila gut microbiota identify candidate symbiosis factors.</title>
        <authorList>
            <person name="Newell P.D."/>
            <person name="Chaston J.M."/>
            <person name="Douglas A.E."/>
        </authorList>
    </citation>
    <scope>NUCLEOTIDE SEQUENCE [LARGE SCALE GENOMIC DNA]</scope>
    <source>
        <strain evidence="8 9">DmCS_002</strain>
    </source>
</reference>
<evidence type="ECO:0000313" key="8">
    <source>
        <dbReference type="EMBL" id="KID41562.1"/>
    </source>
</evidence>